<gene>
    <name evidence="4" type="ORF">BAN20980_01617</name>
    <name evidence="3" type="ORF">JQK92_22790</name>
</gene>
<dbReference type="Gene3D" id="3.40.50.410">
    <property type="entry name" value="von Willebrand factor, type A domain"/>
    <property type="match status" value="1"/>
</dbReference>
<evidence type="ECO:0000256" key="1">
    <source>
        <dbReference type="SAM" id="Phobius"/>
    </source>
</evidence>
<dbReference type="EMBL" id="CABVLY010000004">
    <property type="protein sequence ID" value="VVU48918.1"/>
    <property type="molecule type" value="Genomic_DNA"/>
</dbReference>
<feature type="transmembrane region" description="Helical" evidence="1">
    <location>
        <begin position="301"/>
        <end position="322"/>
    </location>
</feature>
<proteinExistence type="predicted"/>
<sequence length="328" mass="35434">MNIAFDFTAPWRLALLPLAVLPLLPRRGDRLAFPWLAWLPDDRVGRWVAVIGQGCAVLAILGIIVGLAGPGHASRQVLRTGSGAQVLILMDRSASMDEPMNSKGVQVSAGDSKNKVARAALTGFVTRRPHDRFAFMMFGSSPVLAMPFTYDRDAIVAAIAGTAVGRGMPDTELGRGLTAAIDAFDGRVSSGRRAIILVSDGGARLDARAMQLVADGLKRNRIALYFIYLRSGIYSPDLNAPTAATEISAESALHRYFLSLQTPYRLFQAGSAKAMTDAVTEIDRQQDVVTSFVEQVPRRDVSAYCFALALSGCVLLLVLRLLQVRAWS</sequence>
<dbReference type="Pfam" id="PF13519">
    <property type="entry name" value="VWA_2"/>
    <property type="match status" value="1"/>
</dbReference>
<feature type="transmembrane region" description="Helical" evidence="1">
    <location>
        <begin position="44"/>
        <end position="69"/>
    </location>
</feature>
<dbReference type="RefSeq" id="WP_174925728.1">
    <property type="nucleotide sequence ID" value="NZ_CABVLY010000004.1"/>
</dbReference>
<name>A0A6P2G5F3_9BURK</name>
<keyword evidence="6" id="KW-1185">Reference proteome</keyword>
<dbReference type="SUPFAM" id="SSF53300">
    <property type="entry name" value="vWA-like"/>
    <property type="match status" value="1"/>
</dbReference>
<protein>
    <submittedName>
        <fullName evidence="3">VWA domain-containing protein</fullName>
    </submittedName>
</protein>
<evidence type="ECO:0000259" key="2">
    <source>
        <dbReference type="PROSITE" id="PS50234"/>
    </source>
</evidence>
<evidence type="ECO:0000313" key="4">
    <source>
        <dbReference type="EMBL" id="VVU48918.1"/>
    </source>
</evidence>
<dbReference type="PROSITE" id="PS50234">
    <property type="entry name" value="VWFA"/>
    <property type="match status" value="1"/>
</dbReference>
<dbReference type="Proteomes" id="UP000494201">
    <property type="component" value="Unassembled WGS sequence"/>
</dbReference>
<evidence type="ECO:0000313" key="6">
    <source>
        <dbReference type="Proteomes" id="UP000755577"/>
    </source>
</evidence>
<accession>A0A6P2G5F3</accession>
<keyword evidence="1" id="KW-0812">Transmembrane</keyword>
<evidence type="ECO:0000313" key="5">
    <source>
        <dbReference type="Proteomes" id="UP000494201"/>
    </source>
</evidence>
<dbReference type="InterPro" id="IPR002035">
    <property type="entry name" value="VWF_A"/>
</dbReference>
<dbReference type="EMBL" id="JAFCIQ010000018">
    <property type="protein sequence ID" value="MBM2769247.1"/>
    <property type="molecule type" value="Genomic_DNA"/>
</dbReference>
<reference evidence="3 6" key="2">
    <citation type="submission" date="2021-02" db="EMBL/GenBank/DDBJ databases">
        <title>Draft genome of the type strains Burkholderia anthina DSM16086.</title>
        <authorList>
            <person name="Hertel R."/>
            <person name="Meissner J."/>
            <person name="Poehlein A."/>
            <person name="Daniel R."/>
            <person name="Commichau F.M."/>
        </authorList>
    </citation>
    <scope>NUCLEOTIDE SEQUENCE [LARGE SCALE GENOMIC DNA]</scope>
    <source>
        <strain evidence="3 6">DSM 16086</strain>
    </source>
</reference>
<dbReference type="Proteomes" id="UP000755577">
    <property type="component" value="Unassembled WGS sequence"/>
</dbReference>
<reference evidence="4 5" key="1">
    <citation type="submission" date="2019-09" db="EMBL/GenBank/DDBJ databases">
        <authorList>
            <person name="Depoorter E."/>
        </authorList>
    </citation>
    <scope>NUCLEOTIDE SEQUENCE [LARGE SCALE GENOMIC DNA]</scope>
    <source>
        <strain evidence="4">LMG 20980</strain>
    </source>
</reference>
<keyword evidence="1" id="KW-0472">Membrane</keyword>
<organism evidence="4 5">
    <name type="scientific">Burkholderia anthina</name>
    <dbReference type="NCBI Taxonomy" id="179879"/>
    <lineage>
        <taxon>Bacteria</taxon>
        <taxon>Pseudomonadati</taxon>
        <taxon>Pseudomonadota</taxon>
        <taxon>Betaproteobacteria</taxon>
        <taxon>Burkholderiales</taxon>
        <taxon>Burkholderiaceae</taxon>
        <taxon>Burkholderia</taxon>
        <taxon>Burkholderia cepacia complex</taxon>
    </lineage>
</organism>
<feature type="domain" description="VWFA" evidence="2">
    <location>
        <begin position="85"/>
        <end position="282"/>
    </location>
</feature>
<dbReference type="AlphaFoldDB" id="A0A6P2G5F3"/>
<evidence type="ECO:0000313" key="3">
    <source>
        <dbReference type="EMBL" id="MBM2769247.1"/>
    </source>
</evidence>
<dbReference type="GeneID" id="56499653"/>
<dbReference type="CDD" id="cd00198">
    <property type="entry name" value="vWFA"/>
    <property type="match status" value="1"/>
</dbReference>
<dbReference type="SMART" id="SM00327">
    <property type="entry name" value="VWA"/>
    <property type="match status" value="1"/>
</dbReference>
<keyword evidence="1" id="KW-1133">Transmembrane helix</keyword>
<dbReference type="InterPro" id="IPR036465">
    <property type="entry name" value="vWFA_dom_sf"/>
</dbReference>